<evidence type="ECO:0000259" key="1">
    <source>
        <dbReference type="Pfam" id="PF14261"/>
    </source>
</evidence>
<dbReference type="OrthoDB" id="8626097at2"/>
<reference evidence="2 3" key="1">
    <citation type="journal article" date="2014" name="BMC Microbiol.">
        <title>The oxygen-independent metabolism of cyclic monoterpenes in Castellaniella defragrans 65Phen.</title>
        <authorList>
            <person name="Petasch J."/>
            <person name="Disch E.M."/>
            <person name="Markert S."/>
            <person name="Becher D."/>
            <person name="Schweder T."/>
            <person name="Huttel B."/>
            <person name="Reinhardt R."/>
            <person name="Harder J."/>
        </authorList>
    </citation>
    <scope>NUCLEOTIDE SEQUENCE [LARGE SCALE GENOMIC DNA]</scope>
    <source>
        <strain evidence="2">65Phen</strain>
    </source>
</reference>
<sequence length="74" mass="8173">MSYVMIAERRGIAKGLEQGQVKGQADLLLRQIQRRFGAVDAAVEQRIRAAGADDLEAWSLNILDATTLEDVFRG</sequence>
<keyword evidence="3" id="KW-1185">Reference proteome</keyword>
<protein>
    <submittedName>
        <fullName evidence="2">Transposase</fullName>
    </submittedName>
</protein>
<gene>
    <name evidence="2" type="ORF">BN940_18286</name>
</gene>
<dbReference type="STRING" id="1437824.BN940_18286"/>
<dbReference type="PANTHER" id="PTHR35586">
    <property type="entry name" value="SLL1691 PROTEIN"/>
    <property type="match status" value="1"/>
</dbReference>
<dbReference type="InterPro" id="IPR025587">
    <property type="entry name" value="DUF4351"/>
</dbReference>
<dbReference type="EMBL" id="HG916765">
    <property type="protein sequence ID" value="CDM26087.1"/>
    <property type="molecule type" value="Genomic_DNA"/>
</dbReference>
<evidence type="ECO:0000313" key="2">
    <source>
        <dbReference type="EMBL" id="CDM26087.1"/>
    </source>
</evidence>
<dbReference type="HOGENOM" id="CLU_071039_5_1_4"/>
<feature type="domain" description="DUF4351" evidence="1">
    <location>
        <begin position="17"/>
        <end position="71"/>
    </location>
</feature>
<evidence type="ECO:0000313" key="3">
    <source>
        <dbReference type="Proteomes" id="UP000019805"/>
    </source>
</evidence>
<organism evidence="2 3">
    <name type="scientific">Castellaniella defragrans (strain DSM 12143 / CCUG 39792 / 65Phen)</name>
    <name type="common">Alcaligenes defragrans</name>
    <dbReference type="NCBI Taxonomy" id="1437824"/>
    <lineage>
        <taxon>Bacteria</taxon>
        <taxon>Pseudomonadati</taxon>
        <taxon>Pseudomonadota</taxon>
        <taxon>Betaproteobacteria</taxon>
        <taxon>Burkholderiales</taxon>
        <taxon>Alcaligenaceae</taxon>
        <taxon>Castellaniella</taxon>
    </lineage>
</organism>
<dbReference type="PANTHER" id="PTHR35586:SF1">
    <property type="entry name" value="SLL1691 PROTEIN"/>
    <property type="match status" value="1"/>
</dbReference>
<dbReference type="PATRIC" id="fig|1437824.5.peg.3607"/>
<name>W8X605_CASD6</name>
<dbReference type="eggNOG" id="COG5464">
    <property type="taxonomic scope" value="Bacteria"/>
</dbReference>
<dbReference type="AlphaFoldDB" id="W8X605"/>
<dbReference type="KEGG" id="cdn:BN940_18286"/>
<dbReference type="Pfam" id="PF14261">
    <property type="entry name" value="DUF4351"/>
    <property type="match status" value="1"/>
</dbReference>
<dbReference type="Proteomes" id="UP000019805">
    <property type="component" value="Chromosome"/>
</dbReference>
<accession>W8X605</accession>
<dbReference type="RefSeq" id="WP_043685262.1">
    <property type="nucleotide sequence ID" value="NZ_HG916765.1"/>
</dbReference>
<proteinExistence type="predicted"/>